<dbReference type="EMBL" id="JAWIZZ010000056">
    <property type="protein sequence ID" value="KAK5774040.1"/>
    <property type="molecule type" value="Genomic_DNA"/>
</dbReference>
<accession>A0AAN7WJH8</accession>
<name>A0AAN7WJH8_9SACH</name>
<feature type="repeat" description="Solcar" evidence="8">
    <location>
        <begin position="217"/>
        <end position="305"/>
    </location>
</feature>
<keyword evidence="3 9" id="KW-0813">Transport</keyword>
<dbReference type="GO" id="GO:0055085">
    <property type="term" value="P:transmembrane transport"/>
    <property type="evidence" value="ECO:0007669"/>
    <property type="project" value="InterPro"/>
</dbReference>
<dbReference type="GO" id="GO:0016020">
    <property type="term" value="C:membrane"/>
    <property type="evidence" value="ECO:0007669"/>
    <property type="project" value="UniProtKB-SubCell"/>
</dbReference>
<evidence type="ECO:0000256" key="3">
    <source>
        <dbReference type="ARBA" id="ARBA00022448"/>
    </source>
</evidence>
<keyword evidence="7 8" id="KW-0472">Membrane</keyword>
<feature type="transmembrane region" description="Helical" evidence="10">
    <location>
        <begin position="179"/>
        <end position="200"/>
    </location>
</feature>
<comment type="caution">
    <text evidence="11">The sequence shown here is derived from an EMBL/GenBank/DDBJ whole genome shotgun (WGS) entry which is preliminary data.</text>
</comment>
<keyword evidence="12" id="KW-1185">Reference proteome</keyword>
<sequence length="305" mass="34247">MPKESCSSLNTSSTSKPSAFHEFFSGFIAGSITSVVVHPFDLIKLRLQLNATNGIQQSWITIVRGLWKNQNRFWLSTLYRGVTINALGNSIAWALYFGIYRSFKDQLISFTGGTSSVSLSWVYLASGTSAGITTSILTNPIWILKTRIMAQNKSLNGNVGYDNIISSIRKIKKDHGWGIWKIGIVPSILGVSQGAVYFMVYDSLKSYRFNKLNKQKLDTLEILSITSISKMISMSLVYPLQLLKSNQQSLNATNCKEYKYIRHLIPLIIRQNGVFGLYKGLFTNLLKSVPSTCLTFYIYETVNNL</sequence>
<dbReference type="AlphaFoldDB" id="A0AAN7WJH8"/>
<feature type="repeat" description="Solcar" evidence="8">
    <location>
        <begin position="17"/>
        <end position="106"/>
    </location>
</feature>
<protein>
    <recommendedName>
        <fullName evidence="13">Mitochondrial carrier protein</fullName>
    </recommendedName>
</protein>
<dbReference type="Proteomes" id="UP001306508">
    <property type="component" value="Unassembled WGS sequence"/>
</dbReference>
<dbReference type="InterPro" id="IPR023395">
    <property type="entry name" value="MCP_dom_sf"/>
</dbReference>
<evidence type="ECO:0000256" key="7">
    <source>
        <dbReference type="ARBA" id="ARBA00023136"/>
    </source>
</evidence>
<keyword evidence="4 8" id="KW-0812">Transmembrane</keyword>
<dbReference type="InterPro" id="IPR018108">
    <property type="entry name" value="MCP_transmembrane"/>
</dbReference>
<dbReference type="Pfam" id="PF00153">
    <property type="entry name" value="Mito_carr"/>
    <property type="match status" value="3"/>
</dbReference>
<evidence type="ECO:0000256" key="1">
    <source>
        <dbReference type="ARBA" id="ARBA00004141"/>
    </source>
</evidence>
<keyword evidence="5" id="KW-0677">Repeat</keyword>
<dbReference type="GO" id="GO:0006862">
    <property type="term" value="P:nucleotide transport"/>
    <property type="evidence" value="ECO:0007669"/>
    <property type="project" value="InterPro"/>
</dbReference>
<feature type="transmembrane region" description="Helical" evidence="10">
    <location>
        <begin position="78"/>
        <end position="100"/>
    </location>
</feature>
<dbReference type="InterPro" id="IPR044712">
    <property type="entry name" value="SLC25A32-like"/>
</dbReference>
<evidence type="ECO:0000313" key="12">
    <source>
        <dbReference type="Proteomes" id="UP001306508"/>
    </source>
</evidence>
<dbReference type="SUPFAM" id="SSF103506">
    <property type="entry name" value="Mitochondrial carrier"/>
    <property type="match status" value="1"/>
</dbReference>
<evidence type="ECO:0000256" key="4">
    <source>
        <dbReference type="ARBA" id="ARBA00022692"/>
    </source>
</evidence>
<organism evidence="11 12">
    <name type="scientific">Arxiozyma heterogenica</name>
    <dbReference type="NCBI Taxonomy" id="278026"/>
    <lineage>
        <taxon>Eukaryota</taxon>
        <taxon>Fungi</taxon>
        <taxon>Dikarya</taxon>
        <taxon>Ascomycota</taxon>
        <taxon>Saccharomycotina</taxon>
        <taxon>Saccharomycetes</taxon>
        <taxon>Saccharomycetales</taxon>
        <taxon>Saccharomycetaceae</taxon>
        <taxon>Arxiozyma</taxon>
    </lineage>
</organism>
<comment type="similarity">
    <text evidence="2 9">Belongs to the mitochondrial carrier (TC 2.A.29) family.</text>
</comment>
<comment type="subcellular location">
    <subcellularLocation>
        <location evidence="1">Membrane</location>
        <topology evidence="1">Multi-pass membrane protein</topology>
    </subcellularLocation>
</comment>
<dbReference type="PANTHER" id="PTHR45683">
    <property type="entry name" value="MITOCHONDRIAL NICOTINAMIDE ADENINE DINUCLEOTIDE TRANSPORTER 1-RELATED-RELATED"/>
    <property type="match status" value="1"/>
</dbReference>
<evidence type="ECO:0000256" key="6">
    <source>
        <dbReference type="ARBA" id="ARBA00022989"/>
    </source>
</evidence>
<proteinExistence type="inferred from homology"/>
<evidence type="ECO:0000313" key="11">
    <source>
        <dbReference type="EMBL" id="KAK5774040.1"/>
    </source>
</evidence>
<keyword evidence="6 10" id="KW-1133">Transmembrane helix</keyword>
<dbReference type="PROSITE" id="PS50920">
    <property type="entry name" value="SOLCAR"/>
    <property type="match status" value="3"/>
</dbReference>
<feature type="repeat" description="Solcar" evidence="8">
    <location>
        <begin position="118"/>
        <end position="207"/>
    </location>
</feature>
<reference evidence="12" key="1">
    <citation type="submission" date="2023-07" db="EMBL/GenBank/DDBJ databases">
        <title>A draft genome of Kazachstania heterogenica Y-27499.</title>
        <authorList>
            <person name="Donic C."/>
            <person name="Kralova J.S."/>
            <person name="Fidel L."/>
            <person name="Ben-Dor S."/>
            <person name="Jung S."/>
        </authorList>
    </citation>
    <scope>NUCLEOTIDE SEQUENCE [LARGE SCALE GENOMIC DNA]</scope>
    <source>
        <strain evidence="12">Y27499</strain>
    </source>
</reference>
<evidence type="ECO:0000256" key="5">
    <source>
        <dbReference type="ARBA" id="ARBA00022737"/>
    </source>
</evidence>
<dbReference type="Gene3D" id="1.50.40.10">
    <property type="entry name" value="Mitochondrial carrier domain"/>
    <property type="match status" value="1"/>
</dbReference>
<gene>
    <name evidence="11" type="ORF">RI543_004574</name>
</gene>
<feature type="transmembrane region" description="Helical" evidence="10">
    <location>
        <begin position="120"/>
        <end position="144"/>
    </location>
</feature>
<evidence type="ECO:0000256" key="2">
    <source>
        <dbReference type="ARBA" id="ARBA00006375"/>
    </source>
</evidence>
<evidence type="ECO:0008006" key="13">
    <source>
        <dbReference type="Google" id="ProtNLM"/>
    </source>
</evidence>
<evidence type="ECO:0000256" key="9">
    <source>
        <dbReference type="RuleBase" id="RU000488"/>
    </source>
</evidence>
<evidence type="ECO:0000256" key="10">
    <source>
        <dbReference type="SAM" id="Phobius"/>
    </source>
</evidence>
<evidence type="ECO:0000256" key="8">
    <source>
        <dbReference type="PROSITE-ProRule" id="PRU00282"/>
    </source>
</evidence>